<dbReference type="RefSeq" id="WP_221276003.1">
    <property type="nucleotide sequence ID" value="NZ_JACHCA010000004.1"/>
</dbReference>
<sequence>MLEIIARTPFSIEEIAGMVEVTRRTIYLWGKKEKLEPYVIDKVGNAIGIDMRATMPNVFGVGQPIAPRATKKNEPNSAVVTYWKEKYEMKVKELEDLRFKLKTINEAFSELISPTSKINKV</sequence>
<gene>
    <name evidence="1" type="ORF">HDF22_001978</name>
</gene>
<name>A0A841JAS1_9SPHI</name>
<protein>
    <submittedName>
        <fullName evidence="1">Putative transcriptional regulator</fullName>
    </submittedName>
</protein>
<comment type="caution">
    <text evidence="1">The sequence shown here is derived from an EMBL/GenBank/DDBJ whole genome shotgun (WGS) entry which is preliminary data.</text>
</comment>
<evidence type="ECO:0000313" key="1">
    <source>
        <dbReference type="EMBL" id="MBB6127870.1"/>
    </source>
</evidence>
<dbReference type="AlphaFoldDB" id="A0A841JAS1"/>
<evidence type="ECO:0000313" key="2">
    <source>
        <dbReference type="Proteomes" id="UP000548326"/>
    </source>
</evidence>
<organism evidence="1 2">
    <name type="scientific">Mucilaginibacter lappiensis</name>
    <dbReference type="NCBI Taxonomy" id="354630"/>
    <lineage>
        <taxon>Bacteria</taxon>
        <taxon>Pseudomonadati</taxon>
        <taxon>Bacteroidota</taxon>
        <taxon>Sphingobacteriia</taxon>
        <taxon>Sphingobacteriales</taxon>
        <taxon>Sphingobacteriaceae</taxon>
        <taxon>Mucilaginibacter</taxon>
    </lineage>
</organism>
<accession>A0A841JAS1</accession>
<reference evidence="1 2" key="1">
    <citation type="submission" date="2020-08" db="EMBL/GenBank/DDBJ databases">
        <title>Genomic Encyclopedia of Type Strains, Phase IV (KMG-V): Genome sequencing to study the core and pangenomes of soil and plant-associated prokaryotes.</title>
        <authorList>
            <person name="Whitman W."/>
        </authorList>
    </citation>
    <scope>NUCLEOTIDE SEQUENCE [LARGE SCALE GENOMIC DNA]</scope>
    <source>
        <strain evidence="1 2">MP601</strain>
    </source>
</reference>
<dbReference type="Proteomes" id="UP000548326">
    <property type="component" value="Unassembled WGS sequence"/>
</dbReference>
<proteinExistence type="predicted"/>
<dbReference type="EMBL" id="JACHCA010000004">
    <property type="protein sequence ID" value="MBB6127870.1"/>
    <property type="molecule type" value="Genomic_DNA"/>
</dbReference>